<comment type="caution">
    <text evidence="2">The sequence shown here is derived from an EMBL/GenBank/DDBJ whole genome shotgun (WGS) entry which is preliminary data.</text>
</comment>
<organism evidence="2 3">
    <name type="scientific">Medicago truncatula</name>
    <name type="common">Barrel medic</name>
    <name type="synonym">Medicago tribuloides</name>
    <dbReference type="NCBI Taxonomy" id="3880"/>
    <lineage>
        <taxon>Eukaryota</taxon>
        <taxon>Viridiplantae</taxon>
        <taxon>Streptophyta</taxon>
        <taxon>Embryophyta</taxon>
        <taxon>Tracheophyta</taxon>
        <taxon>Spermatophyta</taxon>
        <taxon>Magnoliopsida</taxon>
        <taxon>eudicotyledons</taxon>
        <taxon>Gunneridae</taxon>
        <taxon>Pentapetalae</taxon>
        <taxon>rosids</taxon>
        <taxon>fabids</taxon>
        <taxon>Fabales</taxon>
        <taxon>Fabaceae</taxon>
        <taxon>Papilionoideae</taxon>
        <taxon>50 kb inversion clade</taxon>
        <taxon>NPAAA clade</taxon>
        <taxon>Hologalegina</taxon>
        <taxon>IRL clade</taxon>
        <taxon>Trifolieae</taxon>
        <taxon>Medicago</taxon>
    </lineage>
</organism>
<dbReference type="EMBL" id="PSQE01000002">
    <property type="protein sequence ID" value="RHN72045.1"/>
    <property type="molecule type" value="Genomic_DNA"/>
</dbReference>
<evidence type="ECO:0000256" key="1">
    <source>
        <dbReference type="SAM" id="MobiDB-lite"/>
    </source>
</evidence>
<protein>
    <submittedName>
        <fullName evidence="2">Uncharacterized protein</fullName>
    </submittedName>
</protein>
<proteinExistence type="predicted"/>
<evidence type="ECO:0000313" key="2">
    <source>
        <dbReference type="EMBL" id="RHN72045.1"/>
    </source>
</evidence>
<gene>
    <name evidence="2" type="ORF">MtrunA17_Chr2g0283401</name>
</gene>
<reference evidence="3" key="1">
    <citation type="journal article" date="2018" name="Nat. Plants">
        <title>Whole-genome landscape of Medicago truncatula symbiotic genes.</title>
        <authorList>
            <person name="Pecrix Y."/>
            <person name="Staton S.E."/>
            <person name="Sallet E."/>
            <person name="Lelandais-Briere C."/>
            <person name="Moreau S."/>
            <person name="Carrere S."/>
            <person name="Blein T."/>
            <person name="Jardinaud M.F."/>
            <person name="Latrasse D."/>
            <person name="Zouine M."/>
            <person name="Zahm M."/>
            <person name="Kreplak J."/>
            <person name="Mayjonade B."/>
            <person name="Satge C."/>
            <person name="Perez M."/>
            <person name="Cauet S."/>
            <person name="Marande W."/>
            <person name="Chantry-Darmon C."/>
            <person name="Lopez-Roques C."/>
            <person name="Bouchez O."/>
            <person name="Berard A."/>
            <person name="Debelle F."/>
            <person name="Munos S."/>
            <person name="Bendahmane A."/>
            <person name="Berges H."/>
            <person name="Niebel A."/>
            <person name="Buitink J."/>
            <person name="Frugier F."/>
            <person name="Benhamed M."/>
            <person name="Crespi M."/>
            <person name="Gouzy J."/>
            <person name="Gamas P."/>
        </authorList>
    </citation>
    <scope>NUCLEOTIDE SEQUENCE [LARGE SCALE GENOMIC DNA]</scope>
    <source>
        <strain evidence="3">cv. Jemalong A17</strain>
    </source>
</reference>
<sequence>MGLVFPSAKPIETAISGPKPSESDRCPPRKYIIITPLIYMKDVTFTATTSL</sequence>
<dbReference type="Gramene" id="rna7714">
    <property type="protein sequence ID" value="RHN72045.1"/>
    <property type="gene ID" value="gene7714"/>
</dbReference>
<name>A0A396J664_MEDTR</name>
<feature type="region of interest" description="Disordered" evidence="1">
    <location>
        <begin position="1"/>
        <end position="25"/>
    </location>
</feature>
<evidence type="ECO:0000313" key="3">
    <source>
        <dbReference type="Proteomes" id="UP000265566"/>
    </source>
</evidence>
<dbReference type="AlphaFoldDB" id="A0A396J664"/>
<accession>A0A396J664</accession>
<dbReference type="Proteomes" id="UP000265566">
    <property type="component" value="Chromosome 2"/>
</dbReference>